<reference evidence="1 4" key="4">
    <citation type="submission" date="2019-12" db="EMBL/GenBank/DDBJ databases">
        <title>Multi-Generational Helicobacter saguini Isolates.</title>
        <authorList>
            <person name="Mannion A."/>
            <person name="Shen Z."/>
            <person name="Fox J.G."/>
        </authorList>
    </citation>
    <scope>NUCLEOTIDE SEQUENCE [LARGE SCALE GENOMIC DNA]</scope>
    <source>
        <strain evidence="1">16-048</strain>
        <strain evidence="4">16-048 (F4)</strain>
    </source>
</reference>
<comment type="caution">
    <text evidence="2">The sequence shown here is derived from an EMBL/GenBank/DDBJ whole genome shotgun (WGS) entry which is preliminary data.</text>
</comment>
<organism evidence="2 3">
    <name type="scientific">Helicobacter saguini</name>
    <dbReference type="NCBI Taxonomy" id="1548018"/>
    <lineage>
        <taxon>Bacteria</taxon>
        <taxon>Pseudomonadati</taxon>
        <taxon>Campylobacterota</taxon>
        <taxon>Epsilonproteobacteria</taxon>
        <taxon>Campylobacterales</taxon>
        <taxon>Helicobacteraceae</taxon>
        <taxon>Helicobacter</taxon>
    </lineage>
</organism>
<evidence type="ECO:0000313" key="4">
    <source>
        <dbReference type="Proteomes" id="UP000477070"/>
    </source>
</evidence>
<dbReference type="Pfam" id="PF01856">
    <property type="entry name" value="HP_OMP"/>
    <property type="match status" value="1"/>
</dbReference>
<reference evidence="2 3" key="1">
    <citation type="journal article" date="2014" name="Genome Announc.">
        <title>Draft genome sequences of eight enterohepatic helicobacter species isolated from both laboratory and wild rodents.</title>
        <authorList>
            <person name="Sheh A."/>
            <person name="Shen Z."/>
            <person name="Fox J.G."/>
        </authorList>
    </citation>
    <scope>NUCLEOTIDE SEQUENCE [LARGE SCALE GENOMIC DNA]</scope>
    <source>
        <strain evidence="2 3">MIT 97-6194</strain>
    </source>
</reference>
<reference evidence="2 3" key="2">
    <citation type="journal article" date="2016" name="Infect. Immun.">
        <title>Helicobacter saguini, a Novel Helicobacter Isolated from Cotton-Top Tamarins with Ulcerative Colitis, Has Proinflammatory Properties and Induces Typhlocolitis and Dysplasia in Gnotobiotic IL-10-/- Mice.</title>
        <authorList>
            <person name="Shen Z."/>
            <person name="Mannion A."/>
            <person name="Whary M.T."/>
            <person name="Muthupalani S."/>
            <person name="Sheh A."/>
            <person name="Feng Y."/>
            <person name="Gong G."/>
            <person name="Vandamme P."/>
            <person name="Holcombe H.R."/>
            <person name="Paster B.J."/>
            <person name="Fox J.G."/>
        </authorList>
    </citation>
    <scope>NUCLEOTIDE SEQUENCE [LARGE SCALE GENOMIC DNA]</scope>
    <source>
        <strain evidence="2 3">MIT 97-6194</strain>
    </source>
</reference>
<dbReference type="InterPro" id="IPR002718">
    <property type="entry name" value="OMP_Helicobacter"/>
</dbReference>
<dbReference type="STRING" id="1548018.LS64_06010"/>
<evidence type="ECO:0000313" key="3">
    <source>
        <dbReference type="Proteomes" id="UP000029714"/>
    </source>
</evidence>
<evidence type="ECO:0000313" key="1">
    <source>
        <dbReference type="EMBL" id="MWV69146.1"/>
    </source>
</evidence>
<dbReference type="EMBL" id="QBIU01000001">
    <property type="protein sequence ID" value="MWV69146.1"/>
    <property type="molecule type" value="Genomic_DNA"/>
</dbReference>
<sequence>MESRTFKANLLVFIIAFLIFLESIYANDLTDFGNSESDGLLKVQSAAQVQTNVDIERKTITKVPKTQTQISALKQAQIKRNGVYVMLSINAIPLTRMISAQDSVQGLSFGAGIRSGVVSYLDDYIGIRGYFAFDFTSDTLSPFSKQRENHKGNFLMISLGLDILIDFFIDKSYKNTLGFFMGIGAGGLLYVDTEKPLITGSGVNGPPSLLLTGNVMVQGGLSAVVLYKHRIELGTRFLPTQSFDLSADGIVADYNFYVGYSYKF</sequence>
<name>A0A347VSF3_9HELI</name>
<dbReference type="Proteomes" id="UP000477070">
    <property type="component" value="Unassembled WGS sequence"/>
</dbReference>
<accession>A0A347VSF3</accession>
<dbReference type="AlphaFoldDB" id="A0A347VSF3"/>
<keyword evidence="3" id="KW-1185">Reference proteome</keyword>
<proteinExistence type="predicted"/>
<protein>
    <submittedName>
        <fullName evidence="2">Outer membrane beta-barrel protein</fullName>
    </submittedName>
</protein>
<dbReference type="Proteomes" id="UP000029714">
    <property type="component" value="Unassembled WGS sequence"/>
</dbReference>
<dbReference type="OrthoDB" id="5321913at2"/>
<reference evidence="2" key="3">
    <citation type="submission" date="2018-04" db="EMBL/GenBank/DDBJ databases">
        <authorList>
            <person name="Sheh A."/>
            <person name="Shen Z."/>
            <person name="Mannion A.J."/>
            <person name="Fox J.G."/>
        </authorList>
    </citation>
    <scope>NUCLEOTIDE SEQUENCE</scope>
    <source>
        <strain evidence="2">MIT 97-6194</strain>
    </source>
</reference>
<dbReference type="EMBL" id="JRMP02000009">
    <property type="protein sequence ID" value="TLD94189.1"/>
    <property type="molecule type" value="Genomic_DNA"/>
</dbReference>
<dbReference type="RefSeq" id="WP_034571612.1">
    <property type="nucleotide sequence ID" value="NZ_JRMP02000009.1"/>
</dbReference>
<gene>
    <name evidence="1" type="ORF">DCO61_03730</name>
    <name evidence="2" type="ORF">LS64_006725</name>
</gene>
<evidence type="ECO:0000313" key="2">
    <source>
        <dbReference type="EMBL" id="TLD94189.1"/>
    </source>
</evidence>